<protein>
    <submittedName>
        <fullName evidence="2">Uncharacterized protein</fullName>
    </submittedName>
</protein>
<organism evidence="2 3">
    <name type="scientific">Ficus carica</name>
    <name type="common">Common fig</name>
    <dbReference type="NCBI Taxonomy" id="3494"/>
    <lineage>
        <taxon>Eukaryota</taxon>
        <taxon>Viridiplantae</taxon>
        <taxon>Streptophyta</taxon>
        <taxon>Embryophyta</taxon>
        <taxon>Tracheophyta</taxon>
        <taxon>Spermatophyta</taxon>
        <taxon>Magnoliopsida</taxon>
        <taxon>eudicotyledons</taxon>
        <taxon>Gunneridae</taxon>
        <taxon>Pentapetalae</taxon>
        <taxon>rosids</taxon>
        <taxon>fabids</taxon>
        <taxon>Rosales</taxon>
        <taxon>Moraceae</taxon>
        <taxon>Ficeae</taxon>
        <taxon>Ficus</taxon>
    </lineage>
</organism>
<proteinExistence type="predicted"/>
<dbReference type="AlphaFoldDB" id="A0AA88AVD6"/>
<gene>
    <name evidence="2" type="ORF">TIFTF001_022050</name>
</gene>
<sequence length="41" mass="4202">MQSLKRSQNVKATGERLALGGSKGNQEGGSRSGAKQLARGS</sequence>
<evidence type="ECO:0000256" key="1">
    <source>
        <dbReference type="SAM" id="MobiDB-lite"/>
    </source>
</evidence>
<dbReference type="EMBL" id="BTGU01000043">
    <property type="protein sequence ID" value="GMN52891.1"/>
    <property type="molecule type" value="Genomic_DNA"/>
</dbReference>
<feature type="compositionally biased region" description="Polar residues" evidence="1">
    <location>
        <begin position="1"/>
        <end position="11"/>
    </location>
</feature>
<comment type="caution">
    <text evidence="2">The sequence shown here is derived from an EMBL/GenBank/DDBJ whole genome shotgun (WGS) entry which is preliminary data.</text>
</comment>
<keyword evidence="3" id="KW-1185">Reference proteome</keyword>
<evidence type="ECO:0000313" key="3">
    <source>
        <dbReference type="Proteomes" id="UP001187192"/>
    </source>
</evidence>
<feature type="region of interest" description="Disordered" evidence="1">
    <location>
        <begin position="1"/>
        <end position="41"/>
    </location>
</feature>
<accession>A0AA88AVD6</accession>
<feature type="compositionally biased region" description="Gly residues" evidence="1">
    <location>
        <begin position="21"/>
        <end position="31"/>
    </location>
</feature>
<evidence type="ECO:0000313" key="2">
    <source>
        <dbReference type="EMBL" id="GMN52891.1"/>
    </source>
</evidence>
<name>A0AA88AVD6_FICCA</name>
<dbReference type="Proteomes" id="UP001187192">
    <property type="component" value="Unassembled WGS sequence"/>
</dbReference>
<reference evidence="2" key="1">
    <citation type="submission" date="2023-07" db="EMBL/GenBank/DDBJ databases">
        <title>draft genome sequence of fig (Ficus carica).</title>
        <authorList>
            <person name="Takahashi T."/>
            <person name="Nishimura K."/>
        </authorList>
    </citation>
    <scope>NUCLEOTIDE SEQUENCE</scope>
</reference>